<sequence>MDSGCAVSVFFGQGPGSGLRRYSHDERLEMQQKYAASSCYEAYDPLPKDGTGDLDLALIMDSYESTVKGEGECSGDAKAIGKRISSAEEEDGRRKDKSM</sequence>
<protein>
    <submittedName>
        <fullName evidence="2">Uncharacterized protein</fullName>
    </submittedName>
</protein>
<dbReference type="AlphaFoldDB" id="A0A284RVP1"/>
<organism evidence="2 3">
    <name type="scientific">Armillaria ostoyae</name>
    <name type="common">Armillaria root rot fungus</name>
    <dbReference type="NCBI Taxonomy" id="47428"/>
    <lineage>
        <taxon>Eukaryota</taxon>
        <taxon>Fungi</taxon>
        <taxon>Dikarya</taxon>
        <taxon>Basidiomycota</taxon>
        <taxon>Agaricomycotina</taxon>
        <taxon>Agaricomycetes</taxon>
        <taxon>Agaricomycetidae</taxon>
        <taxon>Agaricales</taxon>
        <taxon>Marasmiineae</taxon>
        <taxon>Physalacriaceae</taxon>
        <taxon>Armillaria</taxon>
    </lineage>
</organism>
<evidence type="ECO:0000313" key="3">
    <source>
        <dbReference type="Proteomes" id="UP000219338"/>
    </source>
</evidence>
<gene>
    <name evidence="2" type="ORF">ARMOST_16260</name>
</gene>
<reference evidence="3" key="1">
    <citation type="journal article" date="2017" name="Nat. Ecol. Evol.">
        <title>Genome expansion and lineage-specific genetic innovations in the forest pathogenic fungi Armillaria.</title>
        <authorList>
            <person name="Sipos G."/>
            <person name="Prasanna A.N."/>
            <person name="Walter M.C."/>
            <person name="O'Connor E."/>
            <person name="Balint B."/>
            <person name="Krizsan K."/>
            <person name="Kiss B."/>
            <person name="Hess J."/>
            <person name="Varga T."/>
            <person name="Slot J."/>
            <person name="Riley R."/>
            <person name="Boka B."/>
            <person name="Rigling D."/>
            <person name="Barry K."/>
            <person name="Lee J."/>
            <person name="Mihaltcheva S."/>
            <person name="LaButti K."/>
            <person name="Lipzen A."/>
            <person name="Waldron R."/>
            <person name="Moloney N.M."/>
            <person name="Sperisen C."/>
            <person name="Kredics L."/>
            <person name="Vagvoelgyi C."/>
            <person name="Patrignani A."/>
            <person name="Fitzpatrick D."/>
            <person name="Nagy I."/>
            <person name="Doyle S."/>
            <person name="Anderson J.B."/>
            <person name="Grigoriev I.V."/>
            <person name="Gueldener U."/>
            <person name="Muensterkoetter M."/>
            <person name="Nagy L.G."/>
        </authorList>
    </citation>
    <scope>NUCLEOTIDE SEQUENCE [LARGE SCALE GENOMIC DNA]</scope>
    <source>
        <strain evidence="3">C18/9</strain>
    </source>
</reference>
<feature type="region of interest" description="Disordered" evidence="1">
    <location>
        <begin position="71"/>
        <end position="99"/>
    </location>
</feature>
<evidence type="ECO:0000313" key="2">
    <source>
        <dbReference type="EMBL" id="SJL12828.1"/>
    </source>
</evidence>
<dbReference type="EMBL" id="FUEG01000018">
    <property type="protein sequence ID" value="SJL12828.1"/>
    <property type="molecule type" value="Genomic_DNA"/>
</dbReference>
<accession>A0A284RVP1</accession>
<keyword evidence="3" id="KW-1185">Reference proteome</keyword>
<name>A0A284RVP1_ARMOS</name>
<evidence type="ECO:0000256" key="1">
    <source>
        <dbReference type="SAM" id="MobiDB-lite"/>
    </source>
</evidence>
<dbReference type="Proteomes" id="UP000219338">
    <property type="component" value="Unassembled WGS sequence"/>
</dbReference>
<proteinExistence type="predicted"/>